<dbReference type="PANTHER" id="PTHR43356:SF3">
    <property type="entry name" value="PHOSPHATE ACETYLTRANSFERASE"/>
    <property type="match status" value="1"/>
</dbReference>
<evidence type="ECO:0000259" key="9">
    <source>
        <dbReference type="Pfam" id="PF01515"/>
    </source>
</evidence>
<keyword evidence="6" id="KW-0808">Transferase</keyword>
<dbReference type="AlphaFoldDB" id="W2C1V7"/>
<dbReference type="NCBIfam" id="NF007233">
    <property type="entry name" value="PRK09653.1"/>
    <property type="match status" value="1"/>
</dbReference>
<dbReference type="NCBIfam" id="TIGR00651">
    <property type="entry name" value="pta"/>
    <property type="match status" value="1"/>
</dbReference>
<dbReference type="EMBL" id="AYUF01000489">
    <property type="protein sequence ID" value="ETK01179.1"/>
    <property type="molecule type" value="Genomic_DNA"/>
</dbReference>
<dbReference type="InterPro" id="IPR004614">
    <property type="entry name" value="P_AcTrfase"/>
</dbReference>
<dbReference type="EC" id="2.3.1.8" evidence="4"/>
<evidence type="ECO:0000256" key="5">
    <source>
        <dbReference type="ARBA" id="ARBA00021528"/>
    </source>
</evidence>
<feature type="domain" description="Phosphate acetyl/butaryl transferase" evidence="9">
    <location>
        <begin position="3"/>
        <end position="327"/>
    </location>
</feature>
<dbReference type="PATRIC" id="fig|1411148.3.peg.1748"/>
<dbReference type="InterPro" id="IPR012147">
    <property type="entry name" value="P_Ac_Bu_trans"/>
</dbReference>
<accession>W2C1V7</accession>
<dbReference type="InterPro" id="IPR002505">
    <property type="entry name" value="PTA_PTB"/>
</dbReference>
<dbReference type="PIRSF" id="PIRSF000428">
    <property type="entry name" value="P_Ac_trans"/>
    <property type="match status" value="1"/>
</dbReference>
<comment type="caution">
    <text evidence="10">The sequence shown here is derived from an EMBL/GenBank/DDBJ whole genome shotgun (WGS) entry which is preliminary data.</text>
</comment>
<protein>
    <recommendedName>
        <fullName evidence="5">Phosphate acetyltransferase</fullName>
        <ecNumber evidence="4">2.3.1.8</ecNumber>
    </recommendedName>
    <alternativeName>
        <fullName evidence="8">Phosphotransacetylase</fullName>
    </alternativeName>
</protein>
<gene>
    <name evidence="10" type="ORF">N425_10775</name>
</gene>
<evidence type="ECO:0000313" key="10">
    <source>
        <dbReference type="EMBL" id="ETK01179.1"/>
    </source>
</evidence>
<keyword evidence="7" id="KW-0012">Acyltransferase</keyword>
<sequence>MNLIQSIVDRAKANKQRIVLPEGTEERTLVAADRLVADGVADIILIGEPNDIRKEADRLGLKHINGARLLDPKNHEKKQAYADLLLDLRRAKGMTPEKAAELVEDPLYLACLMIKAGDADGEIAGARNTTGNVLRPALQIIKTTKGISCVSGAFLMFVKDPSYGREGILIFADCAVLPDPTAAELAQIAVSSAATARAMLGSEPRVAMLSFSTKGSASHERVDKVAEATRLARELDPTLQVDGEMQLDAALVERVAALKAPGSTVAGHADVLVFPSLEAGNIGYKLVQRLGGAEAVGPILQGMAAPVNDLSRGCSVDDIYRMVAIACNQAIALKNQK</sequence>
<name>W2C1V7_9BACT</name>
<dbReference type="Gene3D" id="3.40.50.10950">
    <property type="match status" value="1"/>
</dbReference>
<dbReference type="Gene3D" id="3.40.50.10750">
    <property type="entry name" value="Isocitrate/Isopropylmalate dehydrogenase-like"/>
    <property type="match status" value="1"/>
</dbReference>
<dbReference type="InterPro" id="IPR042113">
    <property type="entry name" value="P_AcTrfase_dom1"/>
</dbReference>
<comment type="pathway">
    <text evidence="2">Metabolic intermediate biosynthesis; acetyl-CoA biosynthesis; acetyl-CoA from acetate: step 2/2.</text>
</comment>
<dbReference type="Pfam" id="PF01515">
    <property type="entry name" value="PTA_PTB"/>
    <property type="match status" value="1"/>
</dbReference>
<evidence type="ECO:0000256" key="6">
    <source>
        <dbReference type="ARBA" id="ARBA00022679"/>
    </source>
</evidence>
<dbReference type="InterPro" id="IPR042112">
    <property type="entry name" value="P_AcTrfase_dom2"/>
</dbReference>
<evidence type="ECO:0000256" key="7">
    <source>
        <dbReference type="ARBA" id="ARBA00023315"/>
    </source>
</evidence>
<evidence type="ECO:0000256" key="4">
    <source>
        <dbReference type="ARBA" id="ARBA00012707"/>
    </source>
</evidence>
<comment type="similarity">
    <text evidence="3">Belongs to the phosphate acetyltransferase and butyryltransferase family.</text>
</comment>
<dbReference type="InterPro" id="IPR050500">
    <property type="entry name" value="Phos_Acetyltrans/Butyryltrans"/>
</dbReference>
<evidence type="ECO:0000256" key="8">
    <source>
        <dbReference type="ARBA" id="ARBA00031108"/>
    </source>
</evidence>
<evidence type="ECO:0000256" key="1">
    <source>
        <dbReference type="ARBA" id="ARBA00000705"/>
    </source>
</evidence>
<evidence type="ECO:0000256" key="2">
    <source>
        <dbReference type="ARBA" id="ARBA00004989"/>
    </source>
</evidence>
<comment type="catalytic activity">
    <reaction evidence="1">
        <text>acetyl-CoA + phosphate = acetyl phosphate + CoA</text>
        <dbReference type="Rhea" id="RHEA:19521"/>
        <dbReference type="ChEBI" id="CHEBI:22191"/>
        <dbReference type="ChEBI" id="CHEBI:43474"/>
        <dbReference type="ChEBI" id="CHEBI:57287"/>
        <dbReference type="ChEBI" id="CHEBI:57288"/>
        <dbReference type="EC" id="2.3.1.8"/>
    </reaction>
</comment>
<dbReference type="Proteomes" id="UP000018837">
    <property type="component" value="Unassembled WGS sequence"/>
</dbReference>
<evidence type="ECO:0000256" key="3">
    <source>
        <dbReference type="ARBA" id="ARBA00005656"/>
    </source>
</evidence>
<proteinExistence type="inferred from homology"/>
<dbReference type="GO" id="GO:0008959">
    <property type="term" value="F:phosphate acetyltransferase activity"/>
    <property type="evidence" value="ECO:0007669"/>
    <property type="project" value="UniProtKB-EC"/>
</dbReference>
<dbReference type="PANTHER" id="PTHR43356">
    <property type="entry name" value="PHOSPHATE ACETYLTRANSFERASE"/>
    <property type="match status" value="1"/>
</dbReference>
<dbReference type="SUPFAM" id="SSF53659">
    <property type="entry name" value="Isocitrate/Isopropylmalate dehydrogenase-like"/>
    <property type="match status" value="1"/>
</dbReference>
<reference evidence="10 11" key="1">
    <citation type="submission" date="2013-11" db="EMBL/GenBank/DDBJ databases">
        <title>Single cell genomics of uncultured Tannerella BU063 (oral taxon 286).</title>
        <authorList>
            <person name="Beall C.J."/>
            <person name="Campbell A.G."/>
            <person name="Griffen A.L."/>
            <person name="Podar M."/>
            <person name="Leys E.J."/>
        </authorList>
    </citation>
    <scope>NUCLEOTIDE SEQUENCE [LARGE SCALE GENOMIC DNA]</scope>
    <source>
        <strain evidence="10">Cell 2</strain>
    </source>
</reference>
<organism evidence="10 11">
    <name type="scientific">Tannerella sp. oral taxon BU063 isolate Cell 2</name>
    <dbReference type="NCBI Taxonomy" id="1411148"/>
    <lineage>
        <taxon>Bacteria</taxon>
        <taxon>Pseudomonadati</taxon>
        <taxon>Bacteroidota</taxon>
        <taxon>Bacteroidia</taxon>
        <taxon>Bacteroidales</taxon>
        <taxon>Tannerellaceae</taxon>
        <taxon>Tannerella</taxon>
    </lineage>
</organism>
<evidence type="ECO:0000313" key="11">
    <source>
        <dbReference type="Proteomes" id="UP000018837"/>
    </source>
</evidence>